<accession>A0ABY7FXH2</accession>
<organism evidence="4 5">
    <name type="scientific">Mya arenaria</name>
    <name type="common">Soft-shell clam</name>
    <dbReference type="NCBI Taxonomy" id="6604"/>
    <lineage>
        <taxon>Eukaryota</taxon>
        <taxon>Metazoa</taxon>
        <taxon>Spiralia</taxon>
        <taxon>Lophotrochozoa</taxon>
        <taxon>Mollusca</taxon>
        <taxon>Bivalvia</taxon>
        <taxon>Autobranchia</taxon>
        <taxon>Heteroconchia</taxon>
        <taxon>Euheterodonta</taxon>
        <taxon>Imparidentia</taxon>
        <taxon>Neoheterodontei</taxon>
        <taxon>Myida</taxon>
        <taxon>Myoidea</taxon>
        <taxon>Myidae</taxon>
        <taxon>Mya</taxon>
    </lineage>
</organism>
<dbReference type="PROSITE" id="PS01186">
    <property type="entry name" value="EGF_2"/>
    <property type="match status" value="1"/>
</dbReference>
<name>A0ABY7FXH2_MYAAR</name>
<feature type="region of interest" description="Disordered" evidence="1">
    <location>
        <begin position="59"/>
        <end position="149"/>
    </location>
</feature>
<evidence type="ECO:0000313" key="4">
    <source>
        <dbReference type="EMBL" id="WAR26913.1"/>
    </source>
</evidence>
<sequence>MTNNKEVLLNHPLLSRTSGHDKLPNKMGFVNILLLAVLACRVSAEGASGTCTIQQTTPATTTTATAPPDATTTAGVNPTTTVPAATTGGNTQTTTQPAPSVTVPDTTTQPAPSTTVPATVPDTTTQPAPSTTVPDTTTYDVTNPPETTQEEITTTVLRKKRETSSTEECVSNASCLPVEGGQLTCACNAGYYANNGGFCEDSAAGSNHKASVWVALGAVILLLIK</sequence>
<dbReference type="Gene3D" id="2.10.25.10">
    <property type="entry name" value="Laminin"/>
    <property type="match status" value="1"/>
</dbReference>
<feature type="domain" description="EGF-like" evidence="3">
    <location>
        <begin position="185"/>
        <end position="199"/>
    </location>
</feature>
<protein>
    <recommendedName>
        <fullName evidence="3">EGF-like domain-containing protein</fullName>
    </recommendedName>
</protein>
<feature type="signal peptide" evidence="2">
    <location>
        <begin position="1"/>
        <end position="44"/>
    </location>
</feature>
<feature type="chain" id="PRO_5046998293" description="EGF-like domain-containing protein" evidence="2">
    <location>
        <begin position="45"/>
        <end position="225"/>
    </location>
</feature>
<evidence type="ECO:0000256" key="2">
    <source>
        <dbReference type="SAM" id="SignalP"/>
    </source>
</evidence>
<evidence type="ECO:0000256" key="1">
    <source>
        <dbReference type="SAM" id="MobiDB-lite"/>
    </source>
</evidence>
<evidence type="ECO:0000313" key="5">
    <source>
        <dbReference type="Proteomes" id="UP001164746"/>
    </source>
</evidence>
<evidence type="ECO:0000259" key="3">
    <source>
        <dbReference type="PROSITE" id="PS01186"/>
    </source>
</evidence>
<proteinExistence type="predicted"/>
<keyword evidence="5" id="KW-1185">Reference proteome</keyword>
<reference evidence="4" key="1">
    <citation type="submission" date="2022-11" db="EMBL/GenBank/DDBJ databases">
        <title>Centuries of genome instability and evolution in soft-shell clam transmissible cancer (bioRxiv).</title>
        <authorList>
            <person name="Hart S.F.M."/>
            <person name="Yonemitsu M.A."/>
            <person name="Giersch R.M."/>
            <person name="Beal B.F."/>
            <person name="Arriagada G."/>
            <person name="Davis B.W."/>
            <person name="Ostrander E.A."/>
            <person name="Goff S.P."/>
            <person name="Metzger M.J."/>
        </authorList>
    </citation>
    <scope>NUCLEOTIDE SEQUENCE</scope>
    <source>
        <strain evidence="4">MELC-2E11</strain>
        <tissue evidence="4">Siphon/mantle</tissue>
    </source>
</reference>
<dbReference type="Proteomes" id="UP001164746">
    <property type="component" value="Chromosome 14"/>
</dbReference>
<dbReference type="EMBL" id="CP111025">
    <property type="protein sequence ID" value="WAR26913.1"/>
    <property type="molecule type" value="Genomic_DNA"/>
</dbReference>
<keyword evidence="2" id="KW-0732">Signal</keyword>
<dbReference type="InterPro" id="IPR000742">
    <property type="entry name" value="EGF"/>
</dbReference>
<gene>
    <name evidence="4" type="ORF">MAR_012617</name>
</gene>